<feature type="binding site" evidence="6">
    <location>
        <position position="5"/>
    </location>
    <ligand>
        <name>Mg(2+)</name>
        <dbReference type="ChEBI" id="CHEBI:18420"/>
    </ligand>
</feature>
<dbReference type="GO" id="GO:0004540">
    <property type="term" value="F:RNA nuclease activity"/>
    <property type="evidence" value="ECO:0007669"/>
    <property type="project" value="InterPro"/>
</dbReference>
<evidence type="ECO:0000256" key="6">
    <source>
        <dbReference type="HAMAP-Rule" id="MF_00265"/>
    </source>
</evidence>
<evidence type="ECO:0000313" key="8">
    <source>
        <dbReference type="EMBL" id="PTL36101.1"/>
    </source>
</evidence>
<dbReference type="InterPro" id="IPR029060">
    <property type="entry name" value="PIN-like_dom_sf"/>
</dbReference>
<feature type="binding site" evidence="6">
    <location>
        <position position="96"/>
    </location>
    <ligand>
        <name>Mg(2+)</name>
        <dbReference type="ChEBI" id="CHEBI:18420"/>
    </ligand>
</feature>
<dbReference type="SUPFAM" id="SSF88723">
    <property type="entry name" value="PIN domain-like"/>
    <property type="match status" value="1"/>
</dbReference>
<evidence type="ECO:0000256" key="3">
    <source>
        <dbReference type="ARBA" id="ARBA00022723"/>
    </source>
</evidence>
<dbReference type="Pfam" id="PF01850">
    <property type="entry name" value="PIN"/>
    <property type="match status" value="1"/>
</dbReference>
<dbReference type="PANTHER" id="PTHR35901">
    <property type="entry name" value="RIBONUCLEASE VAPC3"/>
    <property type="match status" value="1"/>
</dbReference>
<protein>
    <recommendedName>
        <fullName evidence="6">Ribonuclease VapC</fullName>
        <shortName evidence="6">RNase VapC</shortName>
        <ecNumber evidence="6">3.1.-.-</ecNumber>
    </recommendedName>
    <alternativeName>
        <fullName evidence="6">Toxin VapC</fullName>
    </alternativeName>
</protein>
<keyword evidence="1 6" id="KW-1277">Toxin-antitoxin system</keyword>
<keyword evidence="9" id="KW-1185">Reference proteome</keyword>
<evidence type="ECO:0000313" key="9">
    <source>
        <dbReference type="Proteomes" id="UP000241436"/>
    </source>
</evidence>
<proteinExistence type="inferred from homology"/>
<dbReference type="CDD" id="cd09873">
    <property type="entry name" value="PIN_Pae0151-like"/>
    <property type="match status" value="1"/>
</dbReference>
<dbReference type="InterPro" id="IPR051619">
    <property type="entry name" value="TypeII_TA_RNase_PINc/VapC"/>
</dbReference>
<evidence type="ECO:0000259" key="7">
    <source>
        <dbReference type="Pfam" id="PF01850"/>
    </source>
</evidence>
<dbReference type="EC" id="3.1.-.-" evidence="6"/>
<organism evidence="8 9">
    <name type="scientific">Candidatus Methylomirabilis limnetica</name>
    <dbReference type="NCBI Taxonomy" id="2033718"/>
    <lineage>
        <taxon>Bacteria</taxon>
        <taxon>Candidatus Methylomirabilota</taxon>
        <taxon>Candidatus Methylomirabilia</taxon>
        <taxon>Candidatus Methylomirabilales</taxon>
        <taxon>Candidatus Methylomirabilaceae</taxon>
        <taxon>Candidatus Methylomirabilis</taxon>
    </lineage>
</organism>
<dbReference type="Proteomes" id="UP000241436">
    <property type="component" value="Unassembled WGS sequence"/>
</dbReference>
<accession>A0A2T4TYB5</accession>
<dbReference type="InterPro" id="IPR022907">
    <property type="entry name" value="VapC_family"/>
</dbReference>
<reference evidence="8 9" key="1">
    <citation type="submission" date="2017-09" db="EMBL/GenBank/DDBJ databases">
        <title>Bloom of a denitrifying methanotroph, Candidatus Methylomirabilis limnetica, in a deep stratified lake.</title>
        <authorList>
            <person name="Graf J.S."/>
            <person name="Marchant H.K."/>
            <person name="Tienken D."/>
            <person name="Hach P.F."/>
            <person name="Brand A."/>
            <person name="Schubert C.J."/>
            <person name="Kuypers M.M."/>
            <person name="Milucka J."/>
        </authorList>
    </citation>
    <scope>NUCLEOTIDE SEQUENCE [LARGE SCALE GENOMIC DNA]</scope>
    <source>
        <strain evidence="8 9">Zug</strain>
    </source>
</reference>
<comment type="caution">
    <text evidence="8">The sequence shown here is derived from an EMBL/GenBank/DDBJ whole genome shotgun (WGS) entry which is preliminary data.</text>
</comment>
<sequence length="134" mass="14889">MVLIDTNIAISLWVENAWTHAARRLLEKDWDWRTESFALIEFANVMATYARMGLTSEGEALARLNEAEVFLSPGLTVVSHHQALVVAMTYKVSVYDARFLVAARELGVKLVTEDATLRRAAPELTQSLEVALAA</sequence>
<keyword evidence="6" id="KW-0800">Toxin</keyword>
<feature type="domain" description="PIN" evidence="7">
    <location>
        <begin position="2"/>
        <end position="121"/>
    </location>
</feature>
<keyword evidence="3 6" id="KW-0479">Metal-binding</keyword>
<dbReference type="AlphaFoldDB" id="A0A2T4TYB5"/>
<comment type="function">
    <text evidence="6">Toxic component of a toxin-antitoxin (TA) system. An RNase.</text>
</comment>
<comment type="similarity">
    <text evidence="6">Belongs to the PINc/VapC protein family.</text>
</comment>
<evidence type="ECO:0000256" key="2">
    <source>
        <dbReference type="ARBA" id="ARBA00022722"/>
    </source>
</evidence>
<evidence type="ECO:0000256" key="5">
    <source>
        <dbReference type="ARBA" id="ARBA00022842"/>
    </source>
</evidence>
<evidence type="ECO:0000256" key="4">
    <source>
        <dbReference type="ARBA" id="ARBA00022801"/>
    </source>
</evidence>
<dbReference type="PANTHER" id="PTHR35901:SF1">
    <property type="entry name" value="EXONUCLEASE VAPC9"/>
    <property type="match status" value="1"/>
</dbReference>
<dbReference type="GO" id="GO:0016787">
    <property type="term" value="F:hydrolase activity"/>
    <property type="evidence" value="ECO:0007669"/>
    <property type="project" value="UniProtKB-KW"/>
</dbReference>
<dbReference type="InterPro" id="IPR002716">
    <property type="entry name" value="PIN_dom"/>
</dbReference>
<dbReference type="Gene3D" id="3.40.50.1010">
    <property type="entry name" value="5'-nuclease"/>
    <property type="match status" value="1"/>
</dbReference>
<keyword evidence="4 6" id="KW-0378">Hydrolase</keyword>
<dbReference type="GO" id="GO:0090729">
    <property type="term" value="F:toxin activity"/>
    <property type="evidence" value="ECO:0007669"/>
    <property type="project" value="UniProtKB-KW"/>
</dbReference>
<comment type="cofactor">
    <cofactor evidence="6">
        <name>Mg(2+)</name>
        <dbReference type="ChEBI" id="CHEBI:18420"/>
    </cofactor>
</comment>
<dbReference type="EMBL" id="NVQC01000017">
    <property type="protein sequence ID" value="PTL36101.1"/>
    <property type="molecule type" value="Genomic_DNA"/>
</dbReference>
<keyword evidence="2 6" id="KW-0540">Nuclease</keyword>
<keyword evidence="5 6" id="KW-0460">Magnesium</keyword>
<dbReference type="RefSeq" id="WP_107561849.1">
    <property type="nucleotide sequence ID" value="NZ_NVQC01000017.1"/>
</dbReference>
<dbReference type="HAMAP" id="MF_00265">
    <property type="entry name" value="VapC_Nob1"/>
    <property type="match status" value="1"/>
</dbReference>
<dbReference type="InterPro" id="IPR044153">
    <property type="entry name" value="PIN_Pae0151-like"/>
</dbReference>
<gene>
    <name evidence="6" type="primary">vapC</name>
    <name evidence="8" type="ORF">CLG94_05390</name>
</gene>
<name>A0A2T4TYB5_9BACT</name>
<dbReference type="GO" id="GO:0000287">
    <property type="term" value="F:magnesium ion binding"/>
    <property type="evidence" value="ECO:0007669"/>
    <property type="project" value="UniProtKB-UniRule"/>
</dbReference>
<reference evidence="9" key="2">
    <citation type="journal article" date="2018" name="Environ. Microbiol.">
        <title>Bloom of a denitrifying methanotroph, 'Candidatus Methylomirabilis limnetica', in a deep stratified lake.</title>
        <authorList>
            <person name="Graf J.S."/>
            <person name="Mayr M.J."/>
            <person name="Marchant H.K."/>
            <person name="Tienken D."/>
            <person name="Hach P.F."/>
            <person name="Brand A."/>
            <person name="Schubert C.J."/>
            <person name="Kuypers M.M."/>
            <person name="Milucka J."/>
        </authorList>
    </citation>
    <scope>NUCLEOTIDE SEQUENCE [LARGE SCALE GENOMIC DNA]</scope>
    <source>
        <strain evidence="9">Zug</strain>
    </source>
</reference>
<evidence type="ECO:0000256" key="1">
    <source>
        <dbReference type="ARBA" id="ARBA00022649"/>
    </source>
</evidence>